<dbReference type="Pfam" id="PF12658">
    <property type="entry name" value="Ten1"/>
    <property type="match status" value="1"/>
</dbReference>
<gene>
    <name evidence="1" type="ORF">PACTADRAFT_32758</name>
</gene>
<organism evidence="1 2">
    <name type="scientific">Pachysolen tannophilus NRRL Y-2460</name>
    <dbReference type="NCBI Taxonomy" id="669874"/>
    <lineage>
        <taxon>Eukaryota</taxon>
        <taxon>Fungi</taxon>
        <taxon>Dikarya</taxon>
        <taxon>Ascomycota</taxon>
        <taxon>Saccharomycotina</taxon>
        <taxon>Pichiomycetes</taxon>
        <taxon>Pachysolenaceae</taxon>
        <taxon>Pachysolen</taxon>
    </lineage>
</organism>
<dbReference type="GO" id="GO:0043047">
    <property type="term" value="F:single-stranded telomeric DNA binding"/>
    <property type="evidence" value="ECO:0007669"/>
    <property type="project" value="InterPro"/>
</dbReference>
<dbReference type="GO" id="GO:0016233">
    <property type="term" value="P:telomere capping"/>
    <property type="evidence" value="ECO:0007669"/>
    <property type="project" value="InterPro"/>
</dbReference>
<accession>A0A1E4TZV6</accession>
<keyword evidence="2" id="KW-1185">Reference proteome</keyword>
<dbReference type="AlphaFoldDB" id="A0A1E4TZV6"/>
<dbReference type="GO" id="GO:1990879">
    <property type="term" value="C:CST complex"/>
    <property type="evidence" value="ECO:0007669"/>
    <property type="project" value="InterPro"/>
</dbReference>
<dbReference type="Proteomes" id="UP000094236">
    <property type="component" value="Unassembled WGS sequence"/>
</dbReference>
<protein>
    <submittedName>
        <fullName evidence="1">Uncharacterized protein</fullName>
    </submittedName>
</protein>
<evidence type="ECO:0000313" key="2">
    <source>
        <dbReference type="Proteomes" id="UP000094236"/>
    </source>
</evidence>
<sequence length="128" mass="14366">MGKLVISLNSLKEQNPEVSPQNQLHIRLLCKILSYSPTENELTISTVNQRQHELKDVEIVKIHLQDTVINNSKDELYVGNVLSIDCLFDGDLKNLQVLNISAVNDAAGCLNDFKNLEILQEIGNLKNI</sequence>
<dbReference type="EMBL" id="KV454012">
    <property type="protein sequence ID" value="ODV97285.1"/>
    <property type="molecule type" value="Genomic_DNA"/>
</dbReference>
<dbReference type="Gene3D" id="2.40.50.140">
    <property type="entry name" value="Nucleic acid-binding proteins"/>
    <property type="match status" value="1"/>
</dbReference>
<dbReference type="InterPro" id="IPR012340">
    <property type="entry name" value="NA-bd_OB-fold"/>
</dbReference>
<evidence type="ECO:0000313" key="1">
    <source>
        <dbReference type="EMBL" id="ODV97285.1"/>
    </source>
</evidence>
<reference evidence="2" key="1">
    <citation type="submission" date="2016-05" db="EMBL/GenBank/DDBJ databases">
        <title>Comparative genomics of biotechnologically important yeasts.</title>
        <authorList>
            <consortium name="DOE Joint Genome Institute"/>
            <person name="Riley R."/>
            <person name="Haridas S."/>
            <person name="Wolfe K.H."/>
            <person name="Lopes M.R."/>
            <person name="Hittinger C.T."/>
            <person name="Goker M."/>
            <person name="Salamov A."/>
            <person name="Wisecaver J."/>
            <person name="Long T.M."/>
            <person name="Aerts A.L."/>
            <person name="Barry K."/>
            <person name="Choi C."/>
            <person name="Clum A."/>
            <person name="Coughlan A.Y."/>
            <person name="Deshpande S."/>
            <person name="Douglass A.P."/>
            <person name="Hanson S.J."/>
            <person name="Klenk H.-P."/>
            <person name="Labutti K."/>
            <person name="Lapidus A."/>
            <person name="Lindquist E."/>
            <person name="Lipzen A."/>
            <person name="Meier-Kolthoff J.P."/>
            <person name="Ohm R.A."/>
            <person name="Otillar R.P."/>
            <person name="Pangilinan J."/>
            <person name="Peng Y."/>
            <person name="Rokas A."/>
            <person name="Rosa C.A."/>
            <person name="Scheuner C."/>
            <person name="Sibirny A.A."/>
            <person name="Slot J.C."/>
            <person name="Stielow J.B."/>
            <person name="Sun H."/>
            <person name="Kurtzman C.P."/>
            <person name="Blackwell M."/>
            <person name="Grigoriev I.V."/>
            <person name="Jeffries T.W."/>
        </authorList>
    </citation>
    <scope>NUCLEOTIDE SEQUENCE [LARGE SCALE GENOMIC DNA]</scope>
    <source>
        <strain evidence="2">NRRL Y-2460</strain>
    </source>
</reference>
<dbReference type="InterPro" id="IPR024222">
    <property type="entry name" value="Ten1_fungal"/>
</dbReference>
<name>A0A1E4TZV6_PACTA</name>
<proteinExistence type="predicted"/>